<dbReference type="EMBL" id="CAXHTB010000017">
    <property type="protein sequence ID" value="CAL0323403.1"/>
    <property type="molecule type" value="Genomic_DNA"/>
</dbReference>
<name>A0AAV1XP41_LUPLU</name>
<proteinExistence type="predicted"/>
<sequence>MKDPRIFNIKRCMVFDVSTTKDSMTILSFLTMLTRSIEVQATSSLDESSLLLVSCCRSKKLMTSLVVQRFTMTKIGK</sequence>
<reference evidence="1 2" key="1">
    <citation type="submission" date="2024-03" db="EMBL/GenBank/DDBJ databases">
        <authorList>
            <person name="Martinez-Hernandez J."/>
        </authorList>
    </citation>
    <scope>NUCLEOTIDE SEQUENCE [LARGE SCALE GENOMIC DNA]</scope>
</reference>
<gene>
    <name evidence="1" type="ORF">LLUT_LOCUS24463</name>
</gene>
<organism evidence="1 2">
    <name type="scientific">Lupinus luteus</name>
    <name type="common">European yellow lupine</name>
    <dbReference type="NCBI Taxonomy" id="3873"/>
    <lineage>
        <taxon>Eukaryota</taxon>
        <taxon>Viridiplantae</taxon>
        <taxon>Streptophyta</taxon>
        <taxon>Embryophyta</taxon>
        <taxon>Tracheophyta</taxon>
        <taxon>Spermatophyta</taxon>
        <taxon>Magnoliopsida</taxon>
        <taxon>eudicotyledons</taxon>
        <taxon>Gunneridae</taxon>
        <taxon>Pentapetalae</taxon>
        <taxon>rosids</taxon>
        <taxon>fabids</taxon>
        <taxon>Fabales</taxon>
        <taxon>Fabaceae</taxon>
        <taxon>Papilionoideae</taxon>
        <taxon>50 kb inversion clade</taxon>
        <taxon>genistoids sensu lato</taxon>
        <taxon>core genistoids</taxon>
        <taxon>Genisteae</taxon>
        <taxon>Lupinus</taxon>
    </lineage>
</organism>
<evidence type="ECO:0000313" key="1">
    <source>
        <dbReference type="EMBL" id="CAL0323403.1"/>
    </source>
</evidence>
<dbReference type="Proteomes" id="UP001497480">
    <property type="component" value="Unassembled WGS sequence"/>
</dbReference>
<accession>A0AAV1XP41</accession>
<dbReference type="AlphaFoldDB" id="A0AAV1XP41"/>
<evidence type="ECO:0000313" key="2">
    <source>
        <dbReference type="Proteomes" id="UP001497480"/>
    </source>
</evidence>
<keyword evidence="2" id="KW-1185">Reference proteome</keyword>
<protein>
    <submittedName>
        <fullName evidence="1">Uncharacterized protein</fullName>
    </submittedName>
</protein>
<comment type="caution">
    <text evidence="1">The sequence shown here is derived from an EMBL/GenBank/DDBJ whole genome shotgun (WGS) entry which is preliminary data.</text>
</comment>